<feature type="transmembrane region" description="Helical" evidence="1">
    <location>
        <begin position="461"/>
        <end position="486"/>
    </location>
</feature>
<evidence type="ECO:0000313" key="3">
    <source>
        <dbReference type="Proteomes" id="UP001166251"/>
    </source>
</evidence>
<dbReference type="RefSeq" id="WP_220103204.1">
    <property type="nucleotide sequence ID" value="NZ_JAHZSS010000004.1"/>
</dbReference>
<keyword evidence="1" id="KW-0812">Transmembrane</keyword>
<name>A0ABS7EE45_9GAMM</name>
<keyword evidence="1" id="KW-0472">Membrane</keyword>
<keyword evidence="1" id="KW-1133">Transmembrane helix</keyword>
<proteinExistence type="predicted"/>
<protein>
    <submittedName>
        <fullName evidence="2">Uncharacterized protein</fullName>
    </submittedName>
</protein>
<feature type="transmembrane region" description="Helical" evidence="1">
    <location>
        <begin position="364"/>
        <end position="381"/>
    </location>
</feature>
<evidence type="ECO:0000256" key="1">
    <source>
        <dbReference type="SAM" id="Phobius"/>
    </source>
</evidence>
<evidence type="ECO:0000313" key="2">
    <source>
        <dbReference type="EMBL" id="MBW8190520.1"/>
    </source>
</evidence>
<accession>A0ABS7EE45</accession>
<gene>
    <name evidence="2" type="ORF">K0504_05675</name>
</gene>
<comment type="caution">
    <text evidence="2">The sequence shown here is derived from an EMBL/GenBank/DDBJ whole genome shotgun (WGS) entry which is preliminary data.</text>
</comment>
<sequence length="489" mass="54825">MINKIKRNPQKFDSFELYTKLCAKNSLDIGELSSVDAVVDLVKSALKDNRKNLNLVFGKRVESMFAVVAASLGKCALIKQEDGGEAYCNDYISIPDYRVVLKDGANFLVEVKNYHKEPFSETYSFTEKYFNSVLKYSELVGCEVKFAIYFSKLNYWTLIPSSAFVKDGNKFIITIEDALKNNEMLLLGDQMLATKPPLEVYFLSDPSKPATLDENTGQTNFIIKNILLYCAGKPVTGELEKQLVFYFTMYSNWEELESLPIMAGERLIGVRFTYGPHNGPSDDGFDILGNISSMASTMYKLATEDNGEVTAVETDNHPKNFTVVIPEDYKSDELPLWRFNIEANKGIQAHQGPAKLGIDAKRSLALFLTLLVIFPILVLVFEANVTLINKKGSTVSVAFTFSVFALICAYSFYFEGSAYARETRTFKLLLVNFIICFVPLSITWASAWFSKLQTPRAIHTIAIVTALIQTALFPIFALFTSCYTGLDCI</sequence>
<dbReference type="Proteomes" id="UP001166251">
    <property type="component" value="Unassembled WGS sequence"/>
</dbReference>
<reference evidence="2" key="1">
    <citation type="submission" date="2021-07" db="EMBL/GenBank/DDBJ databases">
        <title>Neiella marina sp. nov., isolated from the intestinal content of sea cucumber Apostichopus japonicus.</title>
        <authorList>
            <person name="Bai X."/>
        </authorList>
    </citation>
    <scope>NUCLEOTIDE SEQUENCE</scope>
    <source>
        <strain evidence="2">126</strain>
    </source>
</reference>
<dbReference type="EMBL" id="JAHZSS010000004">
    <property type="protein sequence ID" value="MBW8190520.1"/>
    <property type="molecule type" value="Genomic_DNA"/>
</dbReference>
<organism evidence="2 3">
    <name type="scientific">Neiella holothuriorum</name>
    <dbReference type="NCBI Taxonomy" id="2870530"/>
    <lineage>
        <taxon>Bacteria</taxon>
        <taxon>Pseudomonadati</taxon>
        <taxon>Pseudomonadota</taxon>
        <taxon>Gammaproteobacteria</taxon>
        <taxon>Alteromonadales</taxon>
        <taxon>Echinimonadaceae</taxon>
        <taxon>Neiella</taxon>
    </lineage>
</organism>
<keyword evidence="3" id="KW-1185">Reference proteome</keyword>
<feature type="transmembrane region" description="Helical" evidence="1">
    <location>
        <begin position="426"/>
        <end position="449"/>
    </location>
</feature>
<feature type="transmembrane region" description="Helical" evidence="1">
    <location>
        <begin position="393"/>
        <end position="414"/>
    </location>
</feature>